<comment type="caution">
    <text evidence="2">The sequence shown here is derived from an EMBL/GenBank/DDBJ whole genome shotgun (WGS) entry which is preliminary data.</text>
</comment>
<feature type="region of interest" description="Disordered" evidence="1">
    <location>
        <begin position="1"/>
        <end position="24"/>
    </location>
</feature>
<dbReference type="AlphaFoldDB" id="A0A2M8C1M8"/>
<protein>
    <submittedName>
        <fullName evidence="2">Uncharacterized protein</fullName>
    </submittedName>
</protein>
<dbReference type="Proteomes" id="UP000228770">
    <property type="component" value="Unassembled WGS sequence"/>
</dbReference>
<sequence>MSETFEGSLRPFTQEQVTKGEKLPENISSITHSVEAGEKLKLDLIIDRISKVAHAIKGRTQERFAILGSMSMYATLNELRADGNQLMILEQRIEGGKNDYDVGVSPESLIQVMGSFEWNGEAKHLQRGHVGGGREMVDIMARRELTLFPWRETEIDGNRFFVQSAEEMIFEKMGALINPGADEQGESRIREVKWGVDIKLLKAYLTIKNGWDDKQVESYLSQRWGDYVEDTRYQGMGELVDLVKSGTPVTEVIKTALEKRLGKTDISDLSQELTNIFGEQGKQQIDSLLISPTPEQFEANLRALMDLRPGKKLSYEEASAQAEQEFDKLVRKE</sequence>
<evidence type="ECO:0000313" key="2">
    <source>
        <dbReference type="EMBL" id="PJB50016.1"/>
    </source>
</evidence>
<feature type="compositionally biased region" description="Polar residues" evidence="1">
    <location>
        <begin position="1"/>
        <end position="17"/>
    </location>
</feature>
<gene>
    <name evidence="2" type="ORF">CO102_02245</name>
</gene>
<organism evidence="2 3">
    <name type="scientific">Candidatus Brennerbacteria bacterium CG_4_9_14_3_um_filter_43_9</name>
    <dbReference type="NCBI Taxonomy" id="1974522"/>
    <lineage>
        <taxon>Bacteria</taxon>
        <taxon>Candidatus Brenneribacteriota</taxon>
    </lineage>
</organism>
<accession>A0A2M8C1M8</accession>
<name>A0A2M8C1M8_9BACT</name>
<evidence type="ECO:0000313" key="3">
    <source>
        <dbReference type="Proteomes" id="UP000228770"/>
    </source>
</evidence>
<dbReference type="EMBL" id="PFUA01000053">
    <property type="protein sequence ID" value="PJB50016.1"/>
    <property type="molecule type" value="Genomic_DNA"/>
</dbReference>
<proteinExistence type="predicted"/>
<reference evidence="3" key="1">
    <citation type="submission" date="2017-09" db="EMBL/GenBank/DDBJ databases">
        <title>Depth-based differentiation of microbial function through sediment-hosted aquifers and enrichment of novel symbionts in the deep terrestrial subsurface.</title>
        <authorList>
            <person name="Probst A.J."/>
            <person name="Ladd B."/>
            <person name="Jarett J.K."/>
            <person name="Geller-Mcgrath D.E."/>
            <person name="Sieber C.M.K."/>
            <person name="Emerson J.B."/>
            <person name="Anantharaman K."/>
            <person name="Thomas B.C."/>
            <person name="Malmstrom R."/>
            <person name="Stieglmeier M."/>
            <person name="Klingl A."/>
            <person name="Woyke T."/>
            <person name="Ryan C.M."/>
            <person name="Banfield J.F."/>
        </authorList>
    </citation>
    <scope>NUCLEOTIDE SEQUENCE [LARGE SCALE GENOMIC DNA]</scope>
</reference>
<evidence type="ECO:0000256" key="1">
    <source>
        <dbReference type="SAM" id="MobiDB-lite"/>
    </source>
</evidence>